<dbReference type="SUPFAM" id="SSF50952">
    <property type="entry name" value="Soluble quinoprotein glucose dehydrogenase"/>
    <property type="match status" value="1"/>
</dbReference>
<protein>
    <recommendedName>
        <fullName evidence="1">Glucose/Sorbosone dehydrogenase domain-containing protein</fullName>
    </recommendedName>
</protein>
<dbReference type="InterPro" id="IPR011042">
    <property type="entry name" value="6-blade_b-propeller_TolB-like"/>
</dbReference>
<name>A0A3M9NQB7_9BACT</name>
<organism evidence="2 3">
    <name type="scientific">Hanamia caeni</name>
    <dbReference type="NCBI Taxonomy" id="2294116"/>
    <lineage>
        <taxon>Bacteria</taxon>
        <taxon>Pseudomonadati</taxon>
        <taxon>Bacteroidota</taxon>
        <taxon>Chitinophagia</taxon>
        <taxon>Chitinophagales</taxon>
        <taxon>Chitinophagaceae</taxon>
        <taxon>Hanamia</taxon>
    </lineage>
</organism>
<comment type="caution">
    <text evidence="2">The sequence shown here is derived from an EMBL/GenBank/DDBJ whole genome shotgun (WGS) entry which is preliminary data.</text>
</comment>
<dbReference type="PANTHER" id="PTHR19328:SF75">
    <property type="entry name" value="ALDOSE SUGAR DEHYDROGENASE YLII"/>
    <property type="match status" value="1"/>
</dbReference>
<dbReference type="Pfam" id="PF07995">
    <property type="entry name" value="GSDH"/>
    <property type="match status" value="1"/>
</dbReference>
<feature type="domain" description="Glucose/Sorbosone dehydrogenase" evidence="1">
    <location>
        <begin position="67"/>
        <end position="358"/>
    </location>
</feature>
<dbReference type="EMBL" id="RJJR01000001">
    <property type="protein sequence ID" value="RNI40002.1"/>
    <property type="molecule type" value="Genomic_DNA"/>
</dbReference>
<dbReference type="InterPro" id="IPR012938">
    <property type="entry name" value="Glc/Sorbosone_DH"/>
</dbReference>
<sequence>MVPFFTFPHIQTFKFGCMKRSFLFFTLVVLCVSCNTVSHKNLPVKTETASDDSIKVKLLLVTDVPELPVQLNVVADKSGKAFITDNHGKIWILQNDVLLPKPFFNLYEKIGKQKKASPAGMVFSVAFDPLFATNHKFYVCYNAPSKPHSADRRLVVSQFSCDAHHPDVADLASEQRVIDFEGPTIQDNGAQIAFGPDGYLYISVGDESAGDTAYHYHSQDLSYFGGKLLRIDVRKLPYSIPPDNPFLHVKNASPEIWAYGFRKLWHFSFDPQTGLLFGGDVGQDREEEIDLVKKGANYGWPVMEGDSVYKSSNHANISSFVNPVNTYSHKTGVCVIGGNFYYGNEIPEFKSKYVFADWKDKLFALSKDKYGNWQRQPVKILNQPAGSFFICGCNLLENQLFVLGYVVRDTTEKGMVYKVVKG</sequence>
<dbReference type="InterPro" id="IPR011041">
    <property type="entry name" value="Quinoprot_gluc/sorb_DH_b-prop"/>
</dbReference>
<dbReference type="Gene3D" id="2.120.10.30">
    <property type="entry name" value="TolB, C-terminal domain"/>
    <property type="match status" value="1"/>
</dbReference>
<dbReference type="PANTHER" id="PTHR19328">
    <property type="entry name" value="HEDGEHOG-INTERACTING PROTEIN"/>
    <property type="match status" value="1"/>
</dbReference>
<keyword evidence="3" id="KW-1185">Reference proteome</keyword>
<proteinExistence type="predicted"/>
<dbReference type="AlphaFoldDB" id="A0A3M9NQB7"/>
<gene>
    <name evidence="2" type="ORF">EFY79_01490</name>
</gene>
<dbReference type="Proteomes" id="UP000267223">
    <property type="component" value="Unassembled WGS sequence"/>
</dbReference>
<evidence type="ECO:0000259" key="1">
    <source>
        <dbReference type="Pfam" id="PF07995"/>
    </source>
</evidence>
<evidence type="ECO:0000313" key="3">
    <source>
        <dbReference type="Proteomes" id="UP000267223"/>
    </source>
</evidence>
<accession>A0A3M9NQB7</accession>
<evidence type="ECO:0000313" key="2">
    <source>
        <dbReference type="EMBL" id="RNI40002.1"/>
    </source>
</evidence>
<reference evidence="2 3" key="1">
    <citation type="submission" date="2018-11" db="EMBL/GenBank/DDBJ databases">
        <title>Draft genome sequence of Ferruginibacter sp. BO-59.</title>
        <authorList>
            <person name="Im W.T."/>
        </authorList>
    </citation>
    <scope>NUCLEOTIDE SEQUENCE [LARGE SCALE GENOMIC DNA]</scope>
    <source>
        <strain evidence="2 3">BO-59</strain>
    </source>
</reference>